<evidence type="ECO:0000256" key="4">
    <source>
        <dbReference type="ARBA" id="ARBA00023014"/>
    </source>
</evidence>
<evidence type="ECO:0000256" key="3">
    <source>
        <dbReference type="ARBA" id="ARBA00023004"/>
    </source>
</evidence>
<keyword evidence="1" id="KW-0004">4Fe-4S</keyword>
<dbReference type="InterPro" id="IPR050572">
    <property type="entry name" value="Fe-S_Ferredoxin"/>
</dbReference>
<protein>
    <submittedName>
        <fullName evidence="6">4Fe-4S dicluster protein</fullName>
    </submittedName>
</protein>
<keyword evidence="3" id="KW-0408">Iron</keyword>
<feature type="domain" description="4Fe-4S ferredoxin-type" evidence="5">
    <location>
        <begin position="510"/>
        <end position="539"/>
    </location>
</feature>
<dbReference type="InterPro" id="IPR017896">
    <property type="entry name" value="4Fe4S_Fe-S-bd"/>
</dbReference>
<keyword evidence="4" id="KW-0411">Iron-sulfur</keyword>
<dbReference type="InterPro" id="IPR017900">
    <property type="entry name" value="4Fe4S_Fe_S_CS"/>
</dbReference>
<evidence type="ECO:0000256" key="1">
    <source>
        <dbReference type="ARBA" id="ARBA00022485"/>
    </source>
</evidence>
<name>A0A286IGF9_9HYPH</name>
<organism evidence="6 7">
    <name type="scientific">Hoeflea halophila</name>
    <dbReference type="NCBI Taxonomy" id="714899"/>
    <lineage>
        <taxon>Bacteria</taxon>
        <taxon>Pseudomonadati</taxon>
        <taxon>Pseudomonadota</taxon>
        <taxon>Alphaproteobacteria</taxon>
        <taxon>Hyphomicrobiales</taxon>
        <taxon>Rhizobiaceae</taxon>
        <taxon>Hoeflea</taxon>
    </lineage>
</organism>
<dbReference type="PANTHER" id="PTHR43687:SF4">
    <property type="entry name" value="BLR5484 PROTEIN"/>
    <property type="match status" value="1"/>
</dbReference>
<keyword evidence="7" id="KW-1185">Reference proteome</keyword>
<feature type="domain" description="4Fe-4S ferredoxin-type" evidence="5">
    <location>
        <begin position="300"/>
        <end position="329"/>
    </location>
</feature>
<dbReference type="SUPFAM" id="SSF54862">
    <property type="entry name" value="4Fe-4S ferredoxins"/>
    <property type="match status" value="1"/>
</dbReference>
<reference evidence="7" key="1">
    <citation type="submission" date="2017-08" db="EMBL/GenBank/DDBJ databases">
        <authorList>
            <person name="Varghese N."/>
            <person name="Submissions S."/>
        </authorList>
    </citation>
    <scope>NUCLEOTIDE SEQUENCE [LARGE SCALE GENOMIC DNA]</scope>
    <source>
        <strain evidence="7">KCTC 23107</strain>
    </source>
</reference>
<dbReference type="OrthoDB" id="9800445at2"/>
<dbReference type="GO" id="GO:0046872">
    <property type="term" value="F:metal ion binding"/>
    <property type="evidence" value="ECO:0007669"/>
    <property type="project" value="UniProtKB-KW"/>
</dbReference>
<dbReference type="GO" id="GO:0051539">
    <property type="term" value="F:4 iron, 4 sulfur cluster binding"/>
    <property type="evidence" value="ECO:0007669"/>
    <property type="project" value="UniProtKB-KW"/>
</dbReference>
<evidence type="ECO:0000313" key="6">
    <source>
        <dbReference type="EMBL" id="SOE18429.1"/>
    </source>
</evidence>
<accession>A0A286IGF9</accession>
<dbReference type="Proteomes" id="UP000219465">
    <property type="component" value="Unassembled WGS sequence"/>
</dbReference>
<dbReference type="EMBL" id="OCPC01000005">
    <property type="protein sequence ID" value="SOE18429.1"/>
    <property type="molecule type" value="Genomic_DNA"/>
</dbReference>
<keyword evidence="2" id="KW-0479">Metal-binding</keyword>
<evidence type="ECO:0000256" key="2">
    <source>
        <dbReference type="ARBA" id="ARBA00022723"/>
    </source>
</evidence>
<dbReference type="AlphaFoldDB" id="A0A286IGF9"/>
<proteinExistence type="predicted"/>
<evidence type="ECO:0000259" key="5">
    <source>
        <dbReference type="PROSITE" id="PS51379"/>
    </source>
</evidence>
<feature type="domain" description="4Fe-4S ferredoxin-type" evidence="5">
    <location>
        <begin position="541"/>
        <end position="570"/>
    </location>
</feature>
<sequence>MVLDATRLFVCNCEKTMSVDPAKLGSAYGEVSGHTQLCRSELGAVETALAKESPICIACTQERPLFEEIAAEKGHNALSFVNIREMAGWSADSAAKTPKIAALLTAAALPIAPARLRAIESDGLCLVVGAGQAAFDAAQRLNRSLSVTLLLSAVEDLVLPSELEFPIFAGHVSTATGSLGAFELVVDGYAAMLPSSRAKPEFAMPRDGAKTSCSVIFDISGETALFTRAHGRDGYFRADPGNPVAILEAVIEASDYVGSFEKPLYVTYDASICAHERSRKTGCNKCIDQCPAGAITGQGDIITVDPGICGGCGNCAAHCPTGAVAYAYPTRSDQILKIQTLARTYLAAKGKAPVLLLHDASHGTPLIGAMARLGRGLPARVIPLEMHATSGVGHDVMAAALAAGFRQIVVLGDPRKAEEFSAVAEESQLMETLLSGFGHTGGRIVTMLETDPDKVESTLYALPDLPELTRSAPAPFGGKRDVARAALGVLADAGEPVSPIMALPDSAPYGNVLVDAEACTLCMACTSSCPADALRDTPGTPQLRFVEAACVQCGICETTCPESAIRLEPRYNLSPAVMQPVTLHEDEPACCTSCGKAFAAGGMLRAVEKRLEGNRMFDSDERRALIHMCEDCRLEALSRDGADPFAIARPRRTRTTDDYLEAGRRGLRVEDFLNEK</sequence>
<gene>
    <name evidence="6" type="ORF">SAMN05877838_3353</name>
</gene>
<evidence type="ECO:0000313" key="7">
    <source>
        <dbReference type="Proteomes" id="UP000219465"/>
    </source>
</evidence>
<dbReference type="Gene3D" id="3.30.70.20">
    <property type="match status" value="2"/>
</dbReference>
<dbReference type="PROSITE" id="PS51379">
    <property type="entry name" value="4FE4S_FER_2"/>
    <property type="match status" value="3"/>
</dbReference>
<dbReference type="PROSITE" id="PS00198">
    <property type="entry name" value="4FE4S_FER_1"/>
    <property type="match status" value="3"/>
</dbReference>
<dbReference type="Pfam" id="PF13187">
    <property type="entry name" value="Fer4_9"/>
    <property type="match status" value="1"/>
</dbReference>
<dbReference type="Pfam" id="PF12838">
    <property type="entry name" value="Fer4_7"/>
    <property type="match status" value="1"/>
</dbReference>
<dbReference type="PANTHER" id="PTHR43687">
    <property type="entry name" value="ADENYLYLSULFATE REDUCTASE, BETA SUBUNIT"/>
    <property type="match status" value="1"/>
</dbReference>